<dbReference type="PANTHER" id="PTHR37483:SF1">
    <property type="entry name" value="UPF0125 PROTEIN RATB"/>
    <property type="match status" value="1"/>
</dbReference>
<dbReference type="PANTHER" id="PTHR37483">
    <property type="entry name" value="UPF0125 PROTEIN RATB"/>
    <property type="match status" value="1"/>
</dbReference>
<sequence length="106" mass="11713">MSDDSSIAVEVVYALPDRQSILRLSVPEGTTAIEAAQQSGIEAQFDDLSLGEDTHLGVFGHRVAHTQVLREGDRVEIYRPLLADPKEVRKERAARAKARRETQSAD</sequence>
<comment type="similarity">
    <text evidence="1 2">Belongs to the UPF0125 (RnfH) family.</text>
</comment>
<gene>
    <name evidence="3" type="ORF">KT71_00280</name>
</gene>
<dbReference type="eggNOG" id="COG2914">
    <property type="taxonomic scope" value="Bacteria"/>
</dbReference>
<dbReference type="HAMAP" id="MF_00460">
    <property type="entry name" value="UPF0125_RnfH"/>
    <property type="match status" value="1"/>
</dbReference>
<proteinExistence type="inferred from homology"/>
<name>A4A5S0_9GAMM</name>
<dbReference type="InterPro" id="IPR005346">
    <property type="entry name" value="RnfH"/>
</dbReference>
<dbReference type="Proteomes" id="UP000019205">
    <property type="component" value="Chromosome"/>
</dbReference>
<dbReference type="RefSeq" id="WP_008292436.1">
    <property type="nucleotide sequence ID" value="NZ_CM002299.1"/>
</dbReference>
<dbReference type="HOGENOM" id="CLU_150721_1_0_6"/>
<evidence type="ECO:0000256" key="2">
    <source>
        <dbReference type="HAMAP-Rule" id="MF_00460"/>
    </source>
</evidence>
<protein>
    <recommendedName>
        <fullName evidence="2">UPF0125 protein KT71_00280</fullName>
    </recommendedName>
</protein>
<comment type="caution">
    <text evidence="3">The sequence shown here is derived from an EMBL/GenBank/DDBJ whole genome shotgun (WGS) entry which is preliminary data.</text>
</comment>
<dbReference type="Pfam" id="PF03658">
    <property type="entry name" value="Ub-RnfH"/>
    <property type="match status" value="1"/>
</dbReference>
<evidence type="ECO:0000313" key="3">
    <source>
        <dbReference type="EMBL" id="EAQ98367.1"/>
    </source>
</evidence>
<organism evidence="3 4">
    <name type="scientific">Congregibacter litoralis KT71</name>
    <dbReference type="NCBI Taxonomy" id="314285"/>
    <lineage>
        <taxon>Bacteria</taxon>
        <taxon>Pseudomonadati</taxon>
        <taxon>Pseudomonadota</taxon>
        <taxon>Gammaproteobacteria</taxon>
        <taxon>Cellvibrionales</taxon>
        <taxon>Halieaceae</taxon>
        <taxon>Congregibacter</taxon>
    </lineage>
</organism>
<dbReference type="InterPro" id="IPR016155">
    <property type="entry name" value="Mopterin_synth/thiamin_S_b"/>
</dbReference>
<dbReference type="OrthoDB" id="9796575at2"/>
<reference evidence="3 4" key="2">
    <citation type="journal article" date="2009" name="PLoS ONE">
        <title>The photosynthetic apparatus and its regulation in the aerobic gammaproteobacterium Congregibacter litoralis gen. nov., sp. nov.</title>
        <authorList>
            <person name="Spring S."/>
            <person name="Lunsdorf H."/>
            <person name="Fuchs B.M."/>
            <person name="Tindall B.J."/>
        </authorList>
    </citation>
    <scope>NUCLEOTIDE SEQUENCE [LARGE SCALE GENOMIC DNA]</scope>
    <source>
        <strain evidence="3">KT71</strain>
    </source>
</reference>
<dbReference type="EMBL" id="AAOA02000002">
    <property type="protein sequence ID" value="EAQ98367.1"/>
    <property type="molecule type" value="Genomic_DNA"/>
</dbReference>
<dbReference type="NCBIfam" id="NF002490">
    <property type="entry name" value="PRK01777.1"/>
    <property type="match status" value="1"/>
</dbReference>
<evidence type="ECO:0000313" key="4">
    <source>
        <dbReference type="Proteomes" id="UP000019205"/>
    </source>
</evidence>
<dbReference type="STRING" id="314285.KT71_00280"/>
<accession>A4A5S0</accession>
<evidence type="ECO:0000256" key="1">
    <source>
        <dbReference type="ARBA" id="ARBA00010645"/>
    </source>
</evidence>
<reference evidence="3 4" key="1">
    <citation type="journal article" date="2007" name="Proc. Natl. Acad. Sci. U.S.A.">
        <title>Characterization of a marine gammaproteobacterium capable of aerobic anoxygenic photosynthesis.</title>
        <authorList>
            <person name="Fuchs B.M."/>
            <person name="Spring S."/>
            <person name="Teeling H."/>
            <person name="Quast C."/>
            <person name="Wulf J."/>
            <person name="Schattenhofer M."/>
            <person name="Yan S."/>
            <person name="Ferriera S."/>
            <person name="Johnson J."/>
            <person name="Glockner F.O."/>
            <person name="Amann R."/>
        </authorList>
    </citation>
    <scope>NUCLEOTIDE SEQUENCE [LARGE SCALE GENOMIC DNA]</scope>
    <source>
        <strain evidence="3">KT71</strain>
    </source>
</reference>
<dbReference type="InterPro" id="IPR037021">
    <property type="entry name" value="RnfH_sf"/>
</dbReference>
<keyword evidence="4" id="KW-1185">Reference proteome</keyword>
<dbReference type="AlphaFoldDB" id="A4A5S0"/>
<dbReference type="Gene3D" id="3.10.20.280">
    <property type="entry name" value="RnfH-like"/>
    <property type="match status" value="1"/>
</dbReference>
<dbReference type="SUPFAM" id="SSF54285">
    <property type="entry name" value="MoaD/ThiS"/>
    <property type="match status" value="1"/>
</dbReference>